<dbReference type="Proteomes" id="UP000534294">
    <property type="component" value="Unassembled WGS sequence"/>
</dbReference>
<dbReference type="SMART" id="SM01321">
    <property type="entry name" value="Y1_Tnp"/>
    <property type="match status" value="1"/>
</dbReference>
<dbReference type="Pfam" id="PF01797">
    <property type="entry name" value="Y1_Tnp"/>
    <property type="match status" value="1"/>
</dbReference>
<gene>
    <name evidence="2" type="ORF">HNQ64_002699</name>
</gene>
<dbReference type="InterPro" id="IPR002686">
    <property type="entry name" value="Transposase_17"/>
</dbReference>
<evidence type="ECO:0000259" key="1">
    <source>
        <dbReference type="SMART" id="SM01321"/>
    </source>
</evidence>
<organism evidence="2 3">
    <name type="scientific">Prosthecobacter dejongeii</name>
    <dbReference type="NCBI Taxonomy" id="48465"/>
    <lineage>
        <taxon>Bacteria</taxon>
        <taxon>Pseudomonadati</taxon>
        <taxon>Verrucomicrobiota</taxon>
        <taxon>Verrucomicrobiia</taxon>
        <taxon>Verrucomicrobiales</taxon>
        <taxon>Verrucomicrobiaceae</taxon>
        <taxon>Prosthecobacter</taxon>
    </lineage>
</organism>
<dbReference type="EMBL" id="JACHIF010000005">
    <property type="protein sequence ID" value="MBB5038436.1"/>
    <property type="molecule type" value="Genomic_DNA"/>
</dbReference>
<proteinExistence type="predicted"/>
<dbReference type="PANTHER" id="PTHR36966:SF1">
    <property type="entry name" value="REP-ASSOCIATED TYROSINE TRANSPOSASE"/>
    <property type="match status" value="1"/>
</dbReference>
<dbReference type="PANTHER" id="PTHR36966">
    <property type="entry name" value="REP-ASSOCIATED TYROSINE TRANSPOSASE"/>
    <property type="match status" value="1"/>
</dbReference>
<dbReference type="GO" id="GO:0043565">
    <property type="term" value="F:sequence-specific DNA binding"/>
    <property type="evidence" value="ECO:0007669"/>
    <property type="project" value="TreeGrafter"/>
</dbReference>
<dbReference type="Gene3D" id="3.30.70.1290">
    <property type="entry name" value="Transposase IS200-like"/>
    <property type="match status" value="1"/>
</dbReference>
<dbReference type="InterPro" id="IPR036515">
    <property type="entry name" value="Transposase_17_sf"/>
</dbReference>
<dbReference type="RefSeq" id="WP_221305444.1">
    <property type="nucleotide sequence ID" value="NZ_JACHIF010000005.1"/>
</dbReference>
<protein>
    <submittedName>
        <fullName evidence="2">REP element-mobilizing transposase RayT</fullName>
    </submittedName>
</protein>
<keyword evidence="3" id="KW-1185">Reference proteome</keyword>
<dbReference type="AlphaFoldDB" id="A0A7W8DR08"/>
<name>A0A7W8DR08_9BACT</name>
<dbReference type="InterPro" id="IPR052715">
    <property type="entry name" value="RAYT_transposase"/>
</dbReference>
<comment type="caution">
    <text evidence="2">The sequence shown here is derived from an EMBL/GenBank/DDBJ whole genome shotgun (WGS) entry which is preliminary data.</text>
</comment>
<dbReference type="GO" id="GO:0004803">
    <property type="term" value="F:transposase activity"/>
    <property type="evidence" value="ECO:0007669"/>
    <property type="project" value="InterPro"/>
</dbReference>
<sequence>MASLLDVCVASYSCPISLSSMDGRDHEFHYFNPHKDIVRQHHVLPHWEQNEVTYFVTFRLADSIPQSKLGQWKAEREAWMAFHPPPWTSDIEEEYHQRFSKTVEHWLDRGYGACVLREPECARIVDSALNFFEDNRSIRHASVVMPNHVHVLFTPIKGHRLSDILHSWKSFTANKINPKFDTQGNLWQRTYFDRIVRSSDHFGNCVRYIRRNPEKAALKPQEYCHFESEWVRSLDI</sequence>
<dbReference type="SUPFAM" id="SSF143422">
    <property type="entry name" value="Transposase IS200-like"/>
    <property type="match status" value="1"/>
</dbReference>
<reference evidence="2 3" key="1">
    <citation type="submission" date="2020-08" db="EMBL/GenBank/DDBJ databases">
        <title>Genomic Encyclopedia of Type Strains, Phase IV (KMG-IV): sequencing the most valuable type-strain genomes for metagenomic binning, comparative biology and taxonomic classification.</title>
        <authorList>
            <person name="Goeker M."/>
        </authorList>
    </citation>
    <scope>NUCLEOTIDE SEQUENCE [LARGE SCALE GENOMIC DNA]</scope>
    <source>
        <strain evidence="2 3">DSM 12251</strain>
    </source>
</reference>
<evidence type="ECO:0000313" key="2">
    <source>
        <dbReference type="EMBL" id="MBB5038436.1"/>
    </source>
</evidence>
<accession>A0A7W8DR08</accession>
<evidence type="ECO:0000313" key="3">
    <source>
        <dbReference type="Proteomes" id="UP000534294"/>
    </source>
</evidence>
<dbReference type="GO" id="GO:0006313">
    <property type="term" value="P:DNA transposition"/>
    <property type="evidence" value="ECO:0007669"/>
    <property type="project" value="InterPro"/>
</dbReference>
<feature type="domain" description="Transposase IS200-like" evidence="1">
    <location>
        <begin position="49"/>
        <end position="212"/>
    </location>
</feature>